<evidence type="ECO:0000256" key="3">
    <source>
        <dbReference type="ARBA" id="ARBA00022502"/>
    </source>
</evidence>
<evidence type="ECO:0000313" key="14">
    <source>
        <dbReference type="Proteomes" id="UP000005240"/>
    </source>
</evidence>
<gene>
    <name evidence="12" type="ORF">PTTG_11864</name>
</gene>
<comment type="similarity">
    <text evidence="10">Belongs to the glycosyltransferase 22 family. PIGZ subfamily.</text>
</comment>
<protein>
    <recommendedName>
        <fullName evidence="11">Mannosyltransferase</fullName>
        <ecNumber evidence="11">2.4.1.-</ecNumber>
    </recommendedName>
</protein>
<comment type="subcellular location">
    <subcellularLocation>
        <location evidence="1 11">Endoplasmic reticulum membrane</location>
        <topology evidence="1 11">Multi-pass membrane protein</topology>
    </subcellularLocation>
</comment>
<evidence type="ECO:0000256" key="2">
    <source>
        <dbReference type="ARBA" id="ARBA00004687"/>
    </source>
</evidence>
<proteinExistence type="inferred from homology"/>
<dbReference type="GO" id="GO:0006506">
    <property type="term" value="P:GPI anchor biosynthetic process"/>
    <property type="evidence" value="ECO:0007669"/>
    <property type="project" value="UniProtKB-KW"/>
</dbReference>
<feature type="transmembrane region" description="Helical" evidence="11">
    <location>
        <begin position="12"/>
        <end position="33"/>
    </location>
</feature>
<feature type="transmembrane region" description="Helical" evidence="11">
    <location>
        <begin position="365"/>
        <end position="383"/>
    </location>
</feature>
<reference evidence="12" key="2">
    <citation type="submission" date="2016-05" db="EMBL/GenBank/DDBJ databases">
        <title>Comparative analysis highlights variable genome content of wheat rusts and divergence of the mating loci.</title>
        <authorList>
            <person name="Cuomo C.A."/>
            <person name="Bakkeren G."/>
            <person name="Szabo L."/>
            <person name="Khalil H."/>
            <person name="Joly D."/>
            <person name="Goldberg J."/>
            <person name="Young S."/>
            <person name="Zeng Q."/>
            <person name="Fellers J."/>
        </authorList>
    </citation>
    <scope>NUCLEOTIDE SEQUENCE [LARGE SCALE GENOMIC DNA]</scope>
    <source>
        <strain evidence="12">1-1 BBBD Race 1</strain>
    </source>
</reference>
<accession>A0A180GYA8</accession>
<dbReference type="EMBL" id="ADAS02000013">
    <property type="protein sequence ID" value="OAV97481.1"/>
    <property type="molecule type" value="Genomic_DNA"/>
</dbReference>
<feature type="transmembrane region" description="Helical" evidence="11">
    <location>
        <begin position="151"/>
        <end position="175"/>
    </location>
</feature>
<keyword evidence="5" id="KW-0808">Transferase</keyword>
<evidence type="ECO:0000256" key="10">
    <source>
        <dbReference type="ARBA" id="ARBA00038466"/>
    </source>
</evidence>
<dbReference type="GO" id="GO:0000026">
    <property type="term" value="F:alpha-1,2-mannosyltransferase activity"/>
    <property type="evidence" value="ECO:0007669"/>
    <property type="project" value="TreeGrafter"/>
</dbReference>
<dbReference type="AlphaFoldDB" id="A0A180GYA8"/>
<dbReference type="EnsemblFungi" id="PTTG_11864-t43_1">
    <property type="protein sequence ID" value="PTTG_11864-t43_1-p1"/>
    <property type="gene ID" value="PTTG_11864"/>
</dbReference>
<feature type="transmembrane region" description="Helical" evidence="11">
    <location>
        <begin position="225"/>
        <end position="250"/>
    </location>
</feature>
<dbReference type="OrthoDB" id="10066429at2759"/>
<feature type="transmembrane region" description="Helical" evidence="11">
    <location>
        <begin position="187"/>
        <end position="213"/>
    </location>
</feature>
<reference evidence="13 14" key="3">
    <citation type="journal article" date="2017" name="G3 (Bethesda)">
        <title>Comparative analysis highlights variable genome content of wheat rusts and divergence of the mating loci.</title>
        <authorList>
            <person name="Cuomo C.A."/>
            <person name="Bakkeren G."/>
            <person name="Khalil H.B."/>
            <person name="Panwar V."/>
            <person name="Joly D."/>
            <person name="Linning R."/>
            <person name="Sakthikumar S."/>
            <person name="Song X."/>
            <person name="Adiconis X."/>
            <person name="Fan L."/>
            <person name="Goldberg J.M."/>
            <person name="Levin J.Z."/>
            <person name="Young S."/>
            <person name="Zeng Q."/>
            <person name="Anikster Y."/>
            <person name="Bruce M."/>
            <person name="Wang M."/>
            <person name="Yin C."/>
            <person name="McCallum B."/>
            <person name="Szabo L.J."/>
            <person name="Hulbert S."/>
            <person name="Chen X."/>
            <person name="Fellers J.P."/>
        </authorList>
    </citation>
    <scope>NUCLEOTIDE SEQUENCE</scope>
    <source>
        <strain evidence="14">Isolate 1-1 / race 1 (BBBD)</strain>
        <strain evidence="13">isolate 1-1 / race 1 (BBBD)</strain>
    </source>
</reference>
<dbReference type="PANTHER" id="PTHR22760">
    <property type="entry name" value="GLYCOSYLTRANSFERASE"/>
    <property type="match status" value="1"/>
</dbReference>
<evidence type="ECO:0000313" key="12">
    <source>
        <dbReference type="EMBL" id="OAV97481.1"/>
    </source>
</evidence>
<keyword evidence="4 11" id="KW-0328">Glycosyltransferase</keyword>
<dbReference type="PANTHER" id="PTHR22760:SF3">
    <property type="entry name" value="GPI MANNOSYLTRANSFERASE 4"/>
    <property type="match status" value="1"/>
</dbReference>
<dbReference type="STRING" id="630390.A0A180GYA8"/>
<evidence type="ECO:0000256" key="6">
    <source>
        <dbReference type="ARBA" id="ARBA00022692"/>
    </source>
</evidence>
<keyword evidence="9 11" id="KW-0472">Membrane</keyword>
<evidence type="ECO:0000256" key="7">
    <source>
        <dbReference type="ARBA" id="ARBA00022824"/>
    </source>
</evidence>
<evidence type="ECO:0000256" key="11">
    <source>
        <dbReference type="RuleBase" id="RU363075"/>
    </source>
</evidence>
<reference evidence="12" key="1">
    <citation type="submission" date="2009-11" db="EMBL/GenBank/DDBJ databases">
        <authorList>
            <consortium name="The Broad Institute Genome Sequencing Platform"/>
            <person name="Ward D."/>
            <person name="Feldgarden M."/>
            <person name="Earl A."/>
            <person name="Young S.K."/>
            <person name="Zeng Q."/>
            <person name="Koehrsen M."/>
            <person name="Alvarado L."/>
            <person name="Berlin A."/>
            <person name="Bochicchio J."/>
            <person name="Borenstein D."/>
            <person name="Chapman S.B."/>
            <person name="Chen Z."/>
            <person name="Engels R."/>
            <person name="Freedman E."/>
            <person name="Gellesch M."/>
            <person name="Goldberg J."/>
            <person name="Griggs A."/>
            <person name="Gujja S."/>
            <person name="Heilman E."/>
            <person name="Heiman D."/>
            <person name="Hepburn T."/>
            <person name="Howarth C."/>
            <person name="Jen D."/>
            <person name="Larson L."/>
            <person name="Lewis B."/>
            <person name="Mehta T."/>
            <person name="Park D."/>
            <person name="Pearson M."/>
            <person name="Roberts A."/>
            <person name="Saif S."/>
            <person name="Shea T."/>
            <person name="Shenoy N."/>
            <person name="Sisk P."/>
            <person name="Stolte C."/>
            <person name="Sykes S."/>
            <person name="Thomson T."/>
            <person name="Walk T."/>
            <person name="White J."/>
            <person name="Yandava C."/>
            <person name="Izard J."/>
            <person name="Baranova O.V."/>
            <person name="Blanton J.M."/>
            <person name="Tanner A.C."/>
            <person name="Dewhirst F.E."/>
            <person name="Haas B."/>
            <person name="Nusbaum C."/>
            <person name="Birren B."/>
        </authorList>
    </citation>
    <scope>NUCLEOTIDE SEQUENCE [LARGE SCALE GENOMIC DNA]</scope>
    <source>
        <strain evidence="12">1-1 BBBD Race 1</strain>
    </source>
</reference>
<dbReference type="Pfam" id="PF03901">
    <property type="entry name" value="Glyco_transf_22"/>
    <property type="match status" value="1"/>
</dbReference>
<name>A0A180GYA8_PUCT1</name>
<dbReference type="InterPro" id="IPR005599">
    <property type="entry name" value="GPI_mannosylTrfase"/>
</dbReference>
<evidence type="ECO:0000256" key="5">
    <source>
        <dbReference type="ARBA" id="ARBA00022679"/>
    </source>
</evidence>
<keyword evidence="14" id="KW-1185">Reference proteome</keyword>
<organism evidence="12">
    <name type="scientific">Puccinia triticina (isolate 1-1 / race 1 (BBBD))</name>
    <name type="common">Brown leaf rust fungus</name>
    <dbReference type="NCBI Taxonomy" id="630390"/>
    <lineage>
        <taxon>Eukaryota</taxon>
        <taxon>Fungi</taxon>
        <taxon>Dikarya</taxon>
        <taxon>Basidiomycota</taxon>
        <taxon>Pucciniomycotina</taxon>
        <taxon>Pucciniomycetes</taxon>
        <taxon>Pucciniales</taxon>
        <taxon>Pucciniaceae</taxon>
        <taxon>Puccinia</taxon>
    </lineage>
</organism>
<evidence type="ECO:0000256" key="9">
    <source>
        <dbReference type="ARBA" id="ARBA00023136"/>
    </source>
</evidence>
<feature type="transmembrane region" description="Helical" evidence="11">
    <location>
        <begin position="112"/>
        <end position="130"/>
    </location>
</feature>
<dbReference type="GO" id="GO:0005789">
    <property type="term" value="C:endoplasmic reticulum membrane"/>
    <property type="evidence" value="ECO:0007669"/>
    <property type="project" value="UniProtKB-SubCell"/>
</dbReference>
<dbReference type="Proteomes" id="UP000005240">
    <property type="component" value="Unassembled WGS sequence"/>
</dbReference>
<evidence type="ECO:0000256" key="4">
    <source>
        <dbReference type="ARBA" id="ARBA00022676"/>
    </source>
</evidence>
<sequence length="519" mass="58829">MLKRTEEPSWNLNYYWIAISLRLLIVLTSTSFIHPDEHFQNTEIAIDDVFKLSSHQTRTWEWDPLRFSDYAIGGGPVRSIVPVWLTSHFGLYVLKLLHACGMVDISTRSLVIFPRLVLFLLSLLVDRLVIRFVQSPSIQLLHAFSLHSLLFMCRTFSNSLESLLFTSVFLLSLSISDPRNRASLTSVIAWALLNVFTVWVRVSYVCFAFPVVLMVGYTRLFRSPALFFTAGATALLGMMILILFDCLYFGRWPTVTPISLLLYNLDKRNLAQHGTHPRYLHLLVNGPIMFGPALWFTAWCQIWTRLKLSPTIVKLSIASLISGTFLLSIQPHQEARFLLPLVFPLTILCSQSVTNSRSSKFGRVFWFAHLLHSVITVILFGYLHQGGLQSALRVLPANTRILMSYKTFDIPSSLITSAQLSEVKNLRGATEETLAKTLCDIFSSDKEQQIVLLAPRWALSPRLKDRFKLLFSSTIPHLDLDRLDEIFNAGPSRSGLGLYEIPQLNIKASGLCELKHGLL</sequence>
<reference evidence="13" key="4">
    <citation type="submission" date="2025-05" db="UniProtKB">
        <authorList>
            <consortium name="EnsemblFungi"/>
        </authorList>
    </citation>
    <scope>IDENTIFICATION</scope>
    <source>
        <strain evidence="13">isolate 1-1 / race 1 (BBBD)</strain>
    </source>
</reference>
<comment type="pathway">
    <text evidence="2">Glycolipid biosynthesis; glycosylphosphatidylinositol-anchor biosynthesis.</text>
</comment>
<evidence type="ECO:0000256" key="1">
    <source>
        <dbReference type="ARBA" id="ARBA00004477"/>
    </source>
</evidence>
<dbReference type="EC" id="2.4.1.-" evidence="11"/>
<keyword evidence="6 11" id="KW-0812">Transmembrane</keyword>
<keyword evidence="3" id="KW-0337">GPI-anchor biosynthesis</keyword>
<keyword evidence="7 11" id="KW-0256">Endoplasmic reticulum</keyword>
<evidence type="ECO:0000313" key="13">
    <source>
        <dbReference type="EnsemblFungi" id="PTTG_11864-t43_1-p1"/>
    </source>
</evidence>
<keyword evidence="8 11" id="KW-1133">Transmembrane helix</keyword>
<dbReference type="VEuPathDB" id="FungiDB:PTTG_11864"/>
<evidence type="ECO:0000256" key="8">
    <source>
        <dbReference type="ARBA" id="ARBA00022989"/>
    </source>
</evidence>